<keyword evidence="5" id="KW-1185">Reference proteome</keyword>
<evidence type="ECO:0000256" key="2">
    <source>
        <dbReference type="ARBA" id="ARBA00022840"/>
    </source>
</evidence>
<gene>
    <name evidence="4" type="ORF">DXA39_00800</name>
</gene>
<comment type="caution">
    <text evidence="4">The sequence shown here is derived from an EMBL/GenBank/DDBJ whole genome shotgun (WGS) entry which is preliminary data.</text>
</comment>
<dbReference type="InterPro" id="IPR017871">
    <property type="entry name" value="ABC_transporter-like_CS"/>
</dbReference>
<dbReference type="Pfam" id="PF00005">
    <property type="entry name" value="ABC_tran"/>
    <property type="match status" value="1"/>
</dbReference>
<accession>A0A3E2TKW3</accession>
<dbReference type="SMART" id="SM00382">
    <property type="entry name" value="AAA"/>
    <property type="match status" value="1"/>
</dbReference>
<protein>
    <submittedName>
        <fullName evidence="4">ATP-binding cassette domain-containing protein</fullName>
    </submittedName>
</protein>
<evidence type="ECO:0000313" key="5">
    <source>
        <dbReference type="Proteomes" id="UP000261011"/>
    </source>
</evidence>
<evidence type="ECO:0000259" key="3">
    <source>
        <dbReference type="PROSITE" id="PS50893"/>
    </source>
</evidence>
<dbReference type="AlphaFoldDB" id="A0A3E2TKW3"/>
<proteinExistence type="predicted"/>
<dbReference type="Proteomes" id="UP000261011">
    <property type="component" value="Unassembled WGS sequence"/>
</dbReference>
<dbReference type="InterPro" id="IPR027417">
    <property type="entry name" value="P-loop_NTPase"/>
</dbReference>
<dbReference type="PANTHER" id="PTHR42798:SF2">
    <property type="entry name" value="ABC TRANSPORTER ATP-BINDING PROTEIN MG467-RELATED"/>
    <property type="match status" value="1"/>
</dbReference>
<dbReference type="GO" id="GO:0005524">
    <property type="term" value="F:ATP binding"/>
    <property type="evidence" value="ECO:0007669"/>
    <property type="project" value="UniProtKB-KW"/>
</dbReference>
<dbReference type="PROSITE" id="PS50893">
    <property type="entry name" value="ABC_TRANSPORTER_2"/>
    <property type="match status" value="1"/>
</dbReference>
<evidence type="ECO:0000256" key="1">
    <source>
        <dbReference type="ARBA" id="ARBA00022741"/>
    </source>
</evidence>
<evidence type="ECO:0000313" key="4">
    <source>
        <dbReference type="EMBL" id="RGB78019.1"/>
    </source>
</evidence>
<dbReference type="RefSeq" id="WP_117520145.1">
    <property type="nucleotide sequence ID" value="NZ_QVEU01000001.1"/>
</dbReference>
<feature type="domain" description="ABC transporter" evidence="3">
    <location>
        <begin position="5"/>
        <end position="217"/>
    </location>
</feature>
<dbReference type="Gene3D" id="3.40.50.300">
    <property type="entry name" value="P-loop containing nucleotide triphosphate hydrolases"/>
    <property type="match status" value="1"/>
</dbReference>
<dbReference type="InterPro" id="IPR003593">
    <property type="entry name" value="AAA+_ATPase"/>
</dbReference>
<reference evidence="4 5" key="1">
    <citation type="submission" date="2018-08" db="EMBL/GenBank/DDBJ databases">
        <title>A genome reference for cultivated species of the human gut microbiota.</title>
        <authorList>
            <person name="Zou Y."/>
            <person name="Xue W."/>
            <person name="Luo G."/>
        </authorList>
    </citation>
    <scope>NUCLEOTIDE SEQUENCE [LARGE SCALE GENOMIC DNA]</scope>
    <source>
        <strain evidence="4 5">OF01-3</strain>
    </source>
</reference>
<dbReference type="PROSITE" id="PS00211">
    <property type="entry name" value="ABC_TRANSPORTER_1"/>
    <property type="match status" value="1"/>
</dbReference>
<organism evidence="4 5">
    <name type="scientific">Anaerococcus nagyae</name>
    <dbReference type="NCBI Taxonomy" id="1755241"/>
    <lineage>
        <taxon>Bacteria</taxon>
        <taxon>Bacillati</taxon>
        <taxon>Bacillota</taxon>
        <taxon>Tissierellia</taxon>
        <taxon>Tissierellales</taxon>
        <taxon>Peptoniphilaceae</taxon>
        <taxon>Anaerococcus</taxon>
    </lineage>
</organism>
<name>A0A3E2TKW3_9FIRM</name>
<dbReference type="PANTHER" id="PTHR42798">
    <property type="entry name" value="LIPOPROTEIN-RELEASING SYSTEM ATP-BINDING PROTEIN LOLD"/>
    <property type="match status" value="1"/>
</dbReference>
<sequence>MEAQVSLKNINKTYGDHTILSNVNLNIYPKDFITIFGRSGSGKSTLLNILGTLEDYDSGSIRSFGYSDPYKDKNKSMILRRERIAYLFQNFALVDNMTVKENIDIALKYSEFKNDKEKINITLDKLGIADKLNNKVYELSGGEQQRVAMARVLLKPYDLLLADEPTGSLDTINKDILMQLFLEENAKGKTIVIVSHDKDFANISKTSYEIIDKCLEIKK</sequence>
<dbReference type="EMBL" id="QVEU01000001">
    <property type="protein sequence ID" value="RGB78019.1"/>
    <property type="molecule type" value="Genomic_DNA"/>
</dbReference>
<keyword evidence="1" id="KW-0547">Nucleotide-binding</keyword>
<dbReference type="InterPro" id="IPR003439">
    <property type="entry name" value="ABC_transporter-like_ATP-bd"/>
</dbReference>
<keyword evidence="2 4" id="KW-0067">ATP-binding</keyword>
<dbReference type="SUPFAM" id="SSF52540">
    <property type="entry name" value="P-loop containing nucleoside triphosphate hydrolases"/>
    <property type="match status" value="1"/>
</dbReference>
<dbReference type="OrthoDB" id="9802264at2"/>
<dbReference type="GO" id="GO:0016887">
    <property type="term" value="F:ATP hydrolysis activity"/>
    <property type="evidence" value="ECO:0007669"/>
    <property type="project" value="InterPro"/>
</dbReference>